<dbReference type="GO" id="GO:0020037">
    <property type="term" value="F:heme binding"/>
    <property type="evidence" value="ECO:0007669"/>
    <property type="project" value="InterPro"/>
</dbReference>
<keyword evidence="5 6" id="KW-0408">Iron</keyword>
<dbReference type="InterPro" id="IPR001128">
    <property type="entry name" value="Cyt_P450"/>
</dbReference>
<dbReference type="InterPro" id="IPR002403">
    <property type="entry name" value="Cyt_P450_E_grp-IV"/>
</dbReference>
<reference evidence="9 10" key="1">
    <citation type="journal article" date="2016" name="Mol. Biol. Evol.">
        <title>Comparative Genomics of Early-Diverging Mushroom-Forming Fungi Provides Insights into the Origins of Lignocellulose Decay Capabilities.</title>
        <authorList>
            <person name="Nagy L.G."/>
            <person name="Riley R."/>
            <person name="Tritt A."/>
            <person name="Adam C."/>
            <person name="Daum C."/>
            <person name="Floudas D."/>
            <person name="Sun H."/>
            <person name="Yadav J.S."/>
            <person name="Pangilinan J."/>
            <person name="Larsson K.H."/>
            <person name="Matsuura K."/>
            <person name="Barry K."/>
            <person name="Labutti K."/>
            <person name="Kuo R."/>
            <person name="Ohm R.A."/>
            <person name="Bhattacharya S.S."/>
            <person name="Shirouzu T."/>
            <person name="Yoshinaga Y."/>
            <person name="Martin F.M."/>
            <person name="Grigoriev I.V."/>
            <person name="Hibbett D.S."/>
        </authorList>
    </citation>
    <scope>NUCLEOTIDE SEQUENCE [LARGE SCALE GENOMIC DNA]</scope>
    <source>
        <strain evidence="9 10">L-15889</strain>
    </source>
</reference>
<dbReference type="AlphaFoldDB" id="A0A165TDP3"/>
<keyword evidence="6 7" id="KW-0349">Heme</keyword>
<dbReference type="PRINTS" id="PR00465">
    <property type="entry name" value="EP450IV"/>
</dbReference>
<evidence type="ECO:0000256" key="7">
    <source>
        <dbReference type="RuleBase" id="RU000461"/>
    </source>
</evidence>
<feature type="transmembrane region" description="Helical" evidence="8">
    <location>
        <begin position="12"/>
        <end position="31"/>
    </location>
</feature>
<gene>
    <name evidence="9" type="ORF">DAEQUDRAFT_462303</name>
</gene>
<dbReference type="InterPro" id="IPR036396">
    <property type="entry name" value="Cyt_P450_sf"/>
</dbReference>
<dbReference type="Pfam" id="PF00067">
    <property type="entry name" value="p450"/>
    <property type="match status" value="1"/>
</dbReference>
<dbReference type="CDD" id="cd11041">
    <property type="entry name" value="CYP503A1-like"/>
    <property type="match status" value="1"/>
</dbReference>
<dbReference type="SUPFAM" id="SSF48264">
    <property type="entry name" value="Cytochrome P450"/>
    <property type="match status" value="1"/>
</dbReference>
<keyword evidence="3 6" id="KW-0479">Metal-binding</keyword>
<evidence type="ECO:0000256" key="3">
    <source>
        <dbReference type="ARBA" id="ARBA00022723"/>
    </source>
</evidence>
<dbReference type="STRING" id="1314783.A0A165TDP3"/>
<keyword evidence="8" id="KW-0472">Membrane</keyword>
<evidence type="ECO:0000256" key="2">
    <source>
        <dbReference type="ARBA" id="ARBA00010617"/>
    </source>
</evidence>
<evidence type="ECO:0000256" key="6">
    <source>
        <dbReference type="PIRSR" id="PIRSR602403-1"/>
    </source>
</evidence>
<dbReference type="EMBL" id="KV429037">
    <property type="protein sequence ID" value="KZT73287.1"/>
    <property type="molecule type" value="Genomic_DNA"/>
</dbReference>
<keyword evidence="10" id="KW-1185">Reference proteome</keyword>
<keyword evidence="8" id="KW-0812">Transmembrane</keyword>
<sequence>MAVTLQDVVTAVSSIGALPTLILAAVTFWSIRAFRQTMSLRHIPTAGGPSLPILSYIGALRGLVDDKQILDEGYAKYKGRAFKIATVSGWTVVVSGPKLVEELRKANDDELSLSRAMGQVLQIEYTLGHHPDDAYHTNIIRSQLKSNLDAVFPAMYDELSTAFDEEIPMTPEWRGYTAFEMVKDVVARTSGRIFVGLPMCRDKDYLALNKQYPVDMVVRSLIIRSFPAELRPFAGRLFSAFPGHLRRGIKHLGPEISHRLRLLKEHGAKWEGRPNDMMQWLIDGAPCDEKLTVPQLVTHMLHVNSTAILTSAVTFTQALLLLAANHQYIKPLREEVEAALKQHGWTRKAVLEMHKVDSFFRESQRVASIGNTHIFRVAMKDYTFSDGTFVPEGTFVAMASKATHTDETIYSRANDFDPFRFADMREKNIDSEDMASKYGMVSLGTNHVPFGHGKHACPGRFFAATELKAMLAYLVVNYDIKPEKEGVQPPRAFYGSARSMKVLFRKRRT</sequence>
<evidence type="ECO:0000313" key="9">
    <source>
        <dbReference type="EMBL" id="KZT73287.1"/>
    </source>
</evidence>
<feature type="binding site" description="axial binding residue" evidence="6">
    <location>
        <position position="457"/>
    </location>
    <ligand>
        <name>heme</name>
        <dbReference type="ChEBI" id="CHEBI:30413"/>
    </ligand>
    <ligandPart>
        <name>Fe</name>
        <dbReference type="ChEBI" id="CHEBI:18248"/>
    </ligandPart>
</feature>
<dbReference type="PROSITE" id="PS00086">
    <property type="entry name" value="CYTOCHROME_P450"/>
    <property type="match status" value="1"/>
</dbReference>
<protein>
    <submittedName>
        <fullName evidence="9">Cytochrome P450</fullName>
    </submittedName>
</protein>
<keyword evidence="4 7" id="KW-0560">Oxidoreductase</keyword>
<dbReference type="Proteomes" id="UP000076727">
    <property type="component" value="Unassembled WGS sequence"/>
</dbReference>
<dbReference type="InterPro" id="IPR017972">
    <property type="entry name" value="Cyt_P450_CS"/>
</dbReference>
<dbReference type="GO" id="GO:0016705">
    <property type="term" value="F:oxidoreductase activity, acting on paired donors, with incorporation or reduction of molecular oxygen"/>
    <property type="evidence" value="ECO:0007669"/>
    <property type="project" value="InterPro"/>
</dbReference>
<evidence type="ECO:0000256" key="8">
    <source>
        <dbReference type="SAM" id="Phobius"/>
    </source>
</evidence>
<proteinExistence type="inferred from homology"/>
<keyword evidence="7" id="KW-0503">Monooxygenase</keyword>
<evidence type="ECO:0000256" key="1">
    <source>
        <dbReference type="ARBA" id="ARBA00001971"/>
    </source>
</evidence>
<dbReference type="GO" id="GO:0005506">
    <property type="term" value="F:iron ion binding"/>
    <property type="evidence" value="ECO:0007669"/>
    <property type="project" value="InterPro"/>
</dbReference>
<keyword evidence="8" id="KW-1133">Transmembrane helix</keyword>
<evidence type="ECO:0000313" key="10">
    <source>
        <dbReference type="Proteomes" id="UP000076727"/>
    </source>
</evidence>
<dbReference type="GO" id="GO:0004497">
    <property type="term" value="F:monooxygenase activity"/>
    <property type="evidence" value="ECO:0007669"/>
    <property type="project" value="UniProtKB-KW"/>
</dbReference>
<evidence type="ECO:0000256" key="5">
    <source>
        <dbReference type="ARBA" id="ARBA00023004"/>
    </source>
</evidence>
<organism evidence="9 10">
    <name type="scientific">Daedalea quercina L-15889</name>
    <dbReference type="NCBI Taxonomy" id="1314783"/>
    <lineage>
        <taxon>Eukaryota</taxon>
        <taxon>Fungi</taxon>
        <taxon>Dikarya</taxon>
        <taxon>Basidiomycota</taxon>
        <taxon>Agaricomycotina</taxon>
        <taxon>Agaricomycetes</taxon>
        <taxon>Polyporales</taxon>
        <taxon>Fomitopsis</taxon>
    </lineage>
</organism>
<dbReference type="OrthoDB" id="1844152at2759"/>
<comment type="cofactor">
    <cofactor evidence="1 6">
        <name>heme</name>
        <dbReference type="ChEBI" id="CHEBI:30413"/>
    </cofactor>
</comment>
<evidence type="ECO:0000256" key="4">
    <source>
        <dbReference type="ARBA" id="ARBA00023002"/>
    </source>
</evidence>
<dbReference type="PANTHER" id="PTHR46206">
    <property type="entry name" value="CYTOCHROME P450"/>
    <property type="match status" value="1"/>
</dbReference>
<accession>A0A165TDP3</accession>
<comment type="similarity">
    <text evidence="2 7">Belongs to the cytochrome P450 family.</text>
</comment>
<name>A0A165TDP3_9APHY</name>
<dbReference type="Gene3D" id="1.10.630.10">
    <property type="entry name" value="Cytochrome P450"/>
    <property type="match status" value="1"/>
</dbReference>